<feature type="compositionally biased region" description="Basic and acidic residues" evidence="2">
    <location>
        <begin position="50"/>
        <end position="73"/>
    </location>
</feature>
<dbReference type="InParanoid" id="G8Y601"/>
<sequence length="695" mass="79947">MTYQSFKDGKSDTAARTEGRGKDQDKEWKDRNVSGHHSGDMVDGLASITRELKLETGGKPGRDRSDVGEEGHSGTRAHGGGKTEENHDSQKPRTVLSEKEEDGFISALNVCVFKEGSLDRGDQFPLRLRIETSDNRQPTLNEILKRHDVAVPAAHEDVVFSNKRQADAVVSEVLAGGFNVSFNYSGFISHPGNLFIKNLCEELIDYDRLFDFFQSKSKYKSLADINIFNSAEDDVFAILKFENYLDVDHILETLDVNDNPFHHNDTVPLYLNKYISKKERKLKYDDNSVLSDHVNSYNTIVIENLGDFLNEYNPTIGLLETFLLKFELFNKLDNIYFPVVQVDDNNFRLMKYGFINFEANENLNVNVLKCIYYLNDLNFEKFMNFTHDDVLNDEGELLKTTQSPLNERGLRISIGQHKHNHYLYEFQTNQLLYLNQHKLCLGFLDLTVHNNIINSFSKFVNYQETNIYVNNFPIIFENNDTLWEKFWYQFGNSIKSAKIIKPQFYSKKNDELGKIGFVFYTDFKMALRAILLTNNRLINFKNFKNILIQTSFAIQKNNHGYQRPSLGTNYYPVQPPQNSYMKRFSMPSLNDYSYFMQGPPMASIAPTPSSTSSSDYFPMYNPMMYGYNYRYTSADKDHTNDGPLDRPGFSTSPPLNYYFQPYIPFAPSGAYSTVYSPPTPPISKSSKKSDVSKSK</sequence>
<keyword evidence="6" id="KW-1185">Reference proteome</keyword>
<dbReference type="PROSITE" id="PS50102">
    <property type="entry name" value="RRM"/>
    <property type="match status" value="1"/>
</dbReference>
<reference evidence="6" key="2">
    <citation type="journal article" date="2012" name="G3 (Bethesda)">
        <title>Pichia sorbitophila, an interspecies yeast hybrid reveals early steps of genome resolution following polyploidization.</title>
        <authorList>
            <person name="Leh Louis V."/>
            <person name="Despons L."/>
            <person name="Friedrich A."/>
            <person name="Martin T."/>
            <person name="Durrens P."/>
            <person name="Casaregola S."/>
            <person name="Neuveglise C."/>
            <person name="Fairhead C."/>
            <person name="Marck C."/>
            <person name="Cruz J.A."/>
            <person name="Straub M.L."/>
            <person name="Kugler V."/>
            <person name="Sacerdot C."/>
            <person name="Uzunov Z."/>
            <person name="Thierry A."/>
            <person name="Weiss S."/>
            <person name="Bleykasten C."/>
            <person name="De Montigny J."/>
            <person name="Jacques N."/>
            <person name="Jung P."/>
            <person name="Lemaire M."/>
            <person name="Mallet S."/>
            <person name="Morel G."/>
            <person name="Richard G.F."/>
            <person name="Sarkar A."/>
            <person name="Savel G."/>
            <person name="Schacherer J."/>
            <person name="Seret M.L."/>
            <person name="Talla E."/>
            <person name="Samson G."/>
            <person name="Jubin C."/>
            <person name="Poulain J."/>
            <person name="Vacherie B."/>
            <person name="Barbe V."/>
            <person name="Pelletier E."/>
            <person name="Sherman D.J."/>
            <person name="Westhof E."/>
            <person name="Weissenbach J."/>
            <person name="Baret P.V."/>
            <person name="Wincker P."/>
            <person name="Gaillardin C."/>
            <person name="Dujon B."/>
            <person name="Souciet J.L."/>
        </authorList>
    </citation>
    <scope>NUCLEOTIDE SEQUENCE [LARGE SCALE GENOMIC DNA]</scope>
    <source>
        <strain evidence="6">ATCC MYA-4447 / BCRC 22081 / CBS 7064 / NBRC 10061 / NRRL Y-12695</strain>
    </source>
</reference>
<feature type="compositionally biased region" description="Basic and acidic residues" evidence="2">
    <location>
        <begin position="7"/>
        <end position="40"/>
    </location>
</feature>
<accession>G8Y601</accession>
<dbReference type="SUPFAM" id="SSF54928">
    <property type="entry name" value="RNA-binding domain, RBD"/>
    <property type="match status" value="1"/>
</dbReference>
<dbReference type="EMBL" id="FO082049">
    <property type="protein sequence ID" value="CCE84031.1"/>
    <property type="molecule type" value="Genomic_DNA"/>
</dbReference>
<evidence type="ECO:0000313" key="4">
    <source>
        <dbReference type="EMBL" id="CCE84031.1"/>
    </source>
</evidence>
<evidence type="ECO:0000313" key="6">
    <source>
        <dbReference type="Proteomes" id="UP000005222"/>
    </source>
</evidence>
<dbReference type="InterPro" id="IPR000504">
    <property type="entry name" value="RRM_dom"/>
</dbReference>
<evidence type="ECO:0000256" key="1">
    <source>
        <dbReference type="PROSITE-ProRule" id="PRU00176"/>
    </source>
</evidence>
<keyword evidence="1" id="KW-0694">RNA-binding</keyword>
<dbReference type="OrthoDB" id="4083013at2759"/>
<gene>
    <name evidence="5" type="primary">Piso0_004633</name>
    <name evidence="4" type="ORF">GNLVRS01_PISO0K21174g</name>
    <name evidence="5" type="ORF">GNLVRS01_PISO0L21175g</name>
</gene>
<dbReference type="Proteomes" id="UP000005222">
    <property type="component" value="Chromosome K"/>
</dbReference>
<feature type="region of interest" description="Disordered" evidence="2">
    <location>
        <begin position="676"/>
        <end position="695"/>
    </location>
</feature>
<evidence type="ECO:0000256" key="2">
    <source>
        <dbReference type="SAM" id="MobiDB-lite"/>
    </source>
</evidence>
<reference evidence="5" key="1">
    <citation type="submission" date="2011-10" db="EMBL/GenBank/DDBJ databases">
        <authorList>
            <person name="Genoscope - CEA"/>
        </authorList>
    </citation>
    <scope>NUCLEOTIDE SEQUENCE</scope>
</reference>
<organism evidence="5 6">
    <name type="scientific">Pichia sorbitophila (strain ATCC MYA-4447 / BCRC 22081 / CBS 7064 / NBRC 10061 / NRRL Y-12695)</name>
    <name type="common">Hybrid yeast</name>
    <dbReference type="NCBI Taxonomy" id="559304"/>
    <lineage>
        <taxon>Eukaryota</taxon>
        <taxon>Fungi</taxon>
        <taxon>Dikarya</taxon>
        <taxon>Ascomycota</taxon>
        <taxon>Saccharomycotina</taxon>
        <taxon>Pichiomycetes</taxon>
        <taxon>Debaryomycetaceae</taxon>
        <taxon>Millerozyma</taxon>
    </lineage>
</organism>
<dbReference type="Proteomes" id="UP000005222">
    <property type="component" value="Chromosome L"/>
</dbReference>
<evidence type="ECO:0000313" key="5">
    <source>
        <dbReference type="EMBL" id="CCE85062.1"/>
    </source>
</evidence>
<feature type="compositionally biased region" description="Basic and acidic residues" evidence="2">
    <location>
        <begin position="81"/>
        <end position="91"/>
    </location>
</feature>
<dbReference type="InterPro" id="IPR035979">
    <property type="entry name" value="RBD_domain_sf"/>
</dbReference>
<dbReference type="STRING" id="559304.G8Y601"/>
<dbReference type="EMBL" id="FO082048">
    <property type="protein sequence ID" value="CCE85062.1"/>
    <property type="molecule type" value="Genomic_DNA"/>
</dbReference>
<feature type="domain" description="RRM" evidence="3">
    <location>
        <begin position="192"/>
        <end position="274"/>
    </location>
</feature>
<feature type="region of interest" description="Disordered" evidence="2">
    <location>
        <begin position="1"/>
        <end position="99"/>
    </location>
</feature>
<dbReference type="AlphaFoldDB" id="G8Y601"/>
<evidence type="ECO:0000259" key="3">
    <source>
        <dbReference type="PROSITE" id="PS50102"/>
    </source>
</evidence>
<proteinExistence type="predicted"/>
<name>G8Y601_PICSO</name>
<dbReference type="eggNOG" id="ENOG502RPTF">
    <property type="taxonomic scope" value="Eukaryota"/>
</dbReference>
<protein>
    <submittedName>
        <fullName evidence="5">Piso0_004633 protein</fullName>
    </submittedName>
</protein>
<dbReference type="HOGENOM" id="CLU_024940_0_0_1"/>
<dbReference type="GO" id="GO:0003723">
    <property type="term" value="F:RNA binding"/>
    <property type="evidence" value="ECO:0007669"/>
    <property type="project" value="UniProtKB-UniRule"/>
</dbReference>